<evidence type="ECO:0000313" key="13">
    <source>
        <dbReference type="EMBL" id="AMC94098.1"/>
    </source>
</evidence>
<dbReference type="InterPro" id="IPR023299">
    <property type="entry name" value="ATPase_P-typ_cyto_dom_N"/>
</dbReference>
<feature type="transmembrane region" description="Helical" evidence="11">
    <location>
        <begin position="231"/>
        <end position="251"/>
    </location>
</feature>
<comment type="subcellular location">
    <subcellularLocation>
        <location evidence="1">Cell membrane</location>
        <topology evidence="1">Multi-pass membrane protein</topology>
    </subcellularLocation>
</comment>
<dbReference type="Gene3D" id="3.40.1110.10">
    <property type="entry name" value="Calcium-transporting ATPase, cytoplasmic domain N"/>
    <property type="match status" value="1"/>
</dbReference>
<dbReference type="NCBIfam" id="TIGR01512">
    <property type="entry name" value="ATPase-IB2_Cd"/>
    <property type="match status" value="1"/>
</dbReference>
<keyword evidence="5 11" id="KW-0547">Nucleotide-binding</keyword>
<sequence>MNLLKAMWTTLTCGGLILLGIVVPEEISWMFFIGAICIGGYHQTKEGLKDSFQNKRLNIELLMILSAFGACALGDFKEGAILIFIFSLAGSLEDMTLDRSNRDIRSLMEKQPQSATRINRDGTLEVIAVEDIQINDRIQVASGELVPVDGTIEQGQSDFEESSITGESVPVEKGVGDGVFGGTLNMSNPMRLVVDKNPDDMVLKRIVKMVEAAQSHQSKASSLIEKIEGKYALGVIIAVVVVILGEMYLLHKPFESAFYTGIVLLVVASPCALVASVTPATLAAISNGSRHGILVKGGAYFELLSEIKALAFDKTGTITEGKPKVVRMNLEKHHQFPLSILRVLEEQSTHPLAHAITEYLRQENETVNVSMIQEVKGYGIQGVYEGSVFKLGSEAYMHDIPVTILAQAQQDSSEGYSLVYISNDEVCIGYFAIADTVRDEAQELVAWLKQNHIEPVMITGDNEHVANRIGKQLGIDTVIAKSLPDQKAHHIQELLTLYDTVGMIGDGINDAPALASASIGIAMSNGTDIAIETSDIVLTTPNLSNVAYAIKLSKRLKKISRQNIIFSLSVIACLIILNFTRSLPLPLGVVFHEGSTILVIMNGLRMLRNIE</sequence>
<dbReference type="PRINTS" id="PR00119">
    <property type="entry name" value="CATATPASE"/>
</dbReference>
<evidence type="ECO:0000256" key="2">
    <source>
        <dbReference type="ARBA" id="ARBA00006024"/>
    </source>
</evidence>
<dbReference type="GO" id="GO:0005886">
    <property type="term" value="C:plasma membrane"/>
    <property type="evidence" value="ECO:0007669"/>
    <property type="project" value="UniProtKB-SubCell"/>
</dbReference>
<organism evidence="13 14">
    <name type="scientific">Erysipelothrix larvae</name>
    <dbReference type="NCBI Taxonomy" id="1514105"/>
    <lineage>
        <taxon>Bacteria</taxon>
        <taxon>Bacillati</taxon>
        <taxon>Bacillota</taxon>
        <taxon>Erysipelotrichia</taxon>
        <taxon>Erysipelotrichales</taxon>
        <taxon>Erysipelotrichaceae</taxon>
        <taxon>Erysipelothrix</taxon>
    </lineage>
</organism>
<dbReference type="SUPFAM" id="SSF81653">
    <property type="entry name" value="Calcium ATPase, transduction domain A"/>
    <property type="match status" value="1"/>
</dbReference>
<dbReference type="SFLD" id="SFLDF00027">
    <property type="entry name" value="p-type_atpase"/>
    <property type="match status" value="1"/>
</dbReference>
<evidence type="ECO:0000256" key="8">
    <source>
        <dbReference type="ARBA" id="ARBA00022967"/>
    </source>
</evidence>
<evidence type="ECO:0000256" key="3">
    <source>
        <dbReference type="ARBA" id="ARBA00022692"/>
    </source>
</evidence>
<dbReference type="SUPFAM" id="SSF56784">
    <property type="entry name" value="HAD-like"/>
    <property type="match status" value="1"/>
</dbReference>
<proteinExistence type="inferred from homology"/>
<dbReference type="SFLD" id="SFLDG00002">
    <property type="entry name" value="C1.7:_P-type_atpase_like"/>
    <property type="match status" value="1"/>
</dbReference>
<dbReference type="InterPro" id="IPR027256">
    <property type="entry name" value="P-typ_ATPase_IB"/>
</dbReference>
<dbReference type="FunFam" id="2.70.150.10:FF:000002">
    <property type="entry name" value="Copper-transporting ATPase 1, putative"/>
    <property type="match status" value="1"/>
</dbReference>
<dbReference type="PRINTS" id="PR00120">
    <property type="entry name" value="HATPASE"/>
</dbReference>
<reference evidence="13 14" key="1">
    <citation type="submission" date="2015-10" db="EMBL/GenBank/DDBJ databases">
        <title>Erysipelothrix larvae sp. LV19 isolated from the larval gut of the rhinoceros beetle, Trypoxylus dichotomus.</title>
        <authorList>
            <person name="Lim S."/>
            <person name="Kim B.-C."/>
        </authorList>
    </citation>
    <scope>NUCLEOTIDE SEQUENCE [LARGE SCALE GENOMIC DNA]</scope>
    <source>
        <strain evidence="13 14">LV19</strain>
    </source>
</reference>
<dbReference type="InterPro" id="IPR036412">
    <property type="entry name" value="HAD-like_sf"/>
</dbReference>
<dbReference type="STRING" id="1514105.AOC36_08885"/>
<dbReference type="GO" id="GO:0046872">
    <property type="term" value="F:metal ion binding"/>
    <property type="evidence" value="ECO:0007669"/>
    <property type="project" value="UniProtKB-KW"/>
</dbReference>
<dbReference type="GO" id="GO:0016887">
    <property type="term" value="F:ATP hydrolysis activity"/>
    <property type="evidence" value="ECO:0007669"/>
    <property type="project" value="InterPro"/>
</dbReference>
<keyword evidence="10 11" id="KW-0472">Membrane</keyword>
<evidence type="ECO:0000313" key="14">
    <source>
        <dbReference type="Proteomes" id="UP000063781"/>
    </source>
</evidence>
<keyword evidence="6 11" id="KW-0067">ATP-binding</keyword>
<dbReference type="OrthoDB" id="9813266at2"/>
<dbReference type="Gene3D" id="2.70.150.10">
    <property type="entry name" value="Calcium-transporting ATPase, cytoplasmic transduction domain A"/>
    <property type="match status" value="1"/>
</dbReference>
<feature type="transmembrane region" description="Helical" evidence="11">
    <location>
        <begin position="563"/>
        <end position="579"/>
    </location>
</feature>
<dbReference type="PANTHER" id="PTHR43079:SF1">
    <property type="entry name" value="CADMIUM_ZINC-TRANSPORTING ATPASE HMA1, CHLOROPLASTIC-RELATED"/>
    <property type="match status" value="1"/>
</dbReference>
<keyword evidence="11" id="KW-1003">Cell membrane</keyword>
<dbReference type="AlphaFoldDB" id="A0A120JTV6"/>
<evidence type="ECO:0000256" key="10">
    <source>
        <dbReference type="ARBA" id="ARBA00023136"/>
    </source>
</evidence>
<keyword evidence="8" id="KW-1278">Translocase</keyword>
<keyword evidence="3 11" id="KW-0812">Transmembrane</keyword>
<protein>
    <submittedName>
        <fullName evidence="13">ATPase</fullName>
    </submittedName>
</protein>
<evidence type="ECO:0000256" key="5">
    <source>
        <dbReference type="ARBA" id="ARBA00022741"/>
    </source>
</evidence>
<dbReference type="InterPro" id="IPR001757">
    <property type="entry name" value="P_typ_ATPase"/>
</dbReference>
<name>A0A120JTV6_9FIRM</name>
<evidence type="ECO:0000259" key="12">
    <source>
        <dbReference type="Pfam" id="PF00122"/>
    </source>
</evidence>
<dbReference type="SFLD" id="SFLDS00003">
    <property type="entry name" value="Haloacid_Dehalogenase"/>
    <property type="match status" value="1"/>
</dbReference>
<dbReference type="KEGG" id="erl:AOC36_08885"/>
<dbReference type="GO" id="GO:0005524">
    <property type="term" value="F:ATP binding"/>
    <property type="evidence" value="ECO:0007669"/>
    <property type="project" value="UniProtKB-UniRule"/>
</dbReference>
<comment type="caution">
    <text evidence="11">Lacks conserved residue(s) required for the propagation of feature annotation.</text>
</comment>
<keyword evidence="14" id="KW-1185">Reference proteome</keyword>
<dbReference type="GO" id="GO:0019829">
    <property type="term" value="F:ATPase-coupled monoatomic cation transmembrane transporter activity"/>
    <property type="evidence" value="ECO:0007669"/>
    <property type="project" value="InterPro"/>
</dbReference>
<dbReference type="InterPro" id="IPR059000">
    <property type="entry name" value="ATPase_P-type_domA"/>
</dbReference>
<dbReference type="PROSITE" id="PS01229">
    <property type="entry name" value="COF_2"/>
    <property type="match status" value="1"/>
</dbReference>
<dbReference type="InterPro" id="IPR008250">
    <property type="entry name" value="ATPase_P-typ_transduc_dom_A_sf"/>
</dbReference>
<accession>A0A120JTV6</accession>
<feature type="domain" description="P-type ATPase A" evidence="12">
    <location>
        <begin position="110"/>
        <end position="211"/>
    </location>
</feature>
<dbReference type="InterPro" id="IPR051949">
    <property type="entry name" value="Cation_Transport_ATPase"/>
</dbReference>
<dbReference type="NCBIfam" id="TIGR01494">
    <property type="entry name" value="ATPase_P-type"/>
    <property type="match status" value="1"/>
</dbReference>
<evidence type="ECO:0000256" key="4">
    <source>
        <dbReference type="ARBA" id="ARBA00022723"/>
    </source>
</evidence>
<dbReference type="PANTHER" id="PTHR43079">
    <property type="entry name" value="PROBABLE CADMIUM/ZINC-TRANSPORTING ATPASE HMA1"/>
    <property type="match status" value="1"/>
</dbReference>
<dbReference type="Gene3D" id="3.40.50.1000">
    <property type="entry name" value="HAD superfamily/HAD-like"/>
    <property type="match status" value="1"/>
</dbReference>
<dbReference type="Proteomes" id="UP000063781">
    <property type="component" value="Chromosome"/>
</dbReference>
<evidence type="ECO:0000256" key="7">
    <source>
        <dbReference type="ARBA" id="ARBA00022842"/>
    </source>
</evidence>
<dbReference type="EMBL" id="CP013213">
    <property type="protein sequence ID" value="AMC94098.1"/>
    <property type="molecule type" value="Genomic_DNA"/>
</dbReference>
<evidence type="ECO:0000256" key="1">
    <source>
        <dbReference type="ARBA" id="ARBA00004651"/>
    </source>
</evidence>
<dbReference type="PROSITE" id="PS00154">
    <property type="entry name" value="ATPASE_E1_E2"/>
    <property type="match status" value="1"/>
</dbReference>
<dbReference type="InterPro" id="IPR023214">
    <property type="entry name" value="HAD_sf"/>
</dbReference>
<keyword evidence="7" id="KW-0460">Magnesium</keyword>
<comment type="similarity">
    <text evidence="2 11">Belongs to the cation transport ATPase (P-type) (TC 3.A.3) family. Type IB subfamily.</text>
</comment>
<dbReference type="InterPro" id="IPR023298">
    <property type="entry name" value="ATPase_P-typ_TM_dom_sf"/>
</dbReference>
<evidence type="ECO:0000256" key="6">
    <source>
        <dbReference type="ARBA" id="ARBA00022840"/>
    </source>
</evidence>
<dbReference type="RefSeq" id="WP_067633483.1">
    <property type="nucleotide sequence ID" value="NZ_CP013213.1"/>
</dbReference>
<gene>
    <name evidence="13" type="ORF">AOC36_08885</name>
</gene>
<dbReference type="InterPro" id="IPR018303">
    <property type="entry name" value="ATPase_P-typ_P_site"/>
</dbReference>
<dbReference type="Pfam" id="PF00122">
    <property type="entry name" value="E1-E2_ATPase"/>
    <property type="match status" value="1"/>
</dbReference>
<keyword evidence="4 11" id="KW-0479">Metal-binding</keyword>
<dbReference type="NCBIfam" id="TIGR01525">
    <property type="entry name" value="ATPase-IB_hvy"/>
    <property type="match status" value="1"/>
</dbReference>
<evidence type="ECO:0000256" key="11">
    <source>
        <dbReference type="RuleBase" id="RU362081"/>
    </source>
</evidence>
<dbReference type="SUPFAM" id="SSF81665">
    <property type="entry name" value="Calcium ATPase, transmembrane domain M"/>
    <property type="match status" value="1"/>
</dbReference>
<dbReference type="InterPro" id="IPR044492">
    <property type="entry name" value="P_typ_ATPase_HD_dom"/>
</dbReference>
<keyword evidence="9 11" id="KW-1133">Transmembrane helix</keyword>
<feature type="transmembrane region" description="Helical" evidence="11">
    <location>
        <begin position="257"/>
        <end position="285"/>
    </location>
</feature>
<evidence type="ECO:0000256" key="9">
    <source>
        <dbReference type="ARBA" id="ARBA00022989"/>
    </source>
</evidence>
<dbReference type="Pfam" id="PF00702">
    <property type="entry name" value="Hydrolase"/>
    <property type="match status" value="1"/>
</dbReference>